<dbReference type="AlphaFoldDB" id="A0A8B3RYX5"/>
<name>A0A8B3RYX5_9EURY</name>
<evidence type="ECO:0000313" key="2">
    <source>
        <dbReference type="Proteomes" id="UP000291831"/>
    </source>
</evidence>
<dbReference type="Proteomes" id="UP000291831">
    <property type="component" value="Unassembled WGS sequence"/>
</dbReference>
<proteinExistence type="predicted"/>
<gene>
    <name evidence="1" type="ORF">AEth_01727</name>
</gene>
<organism evidence="1 2">
    <name type="scientific">Candidatus Argoarchaeum ethanivorans</name>
    <dbReference type="NCBI Taxonomy" id="2608793"/>
    <lineage>
        <taxon>Archaea</taxon>
        <taxon>Methanobacteriati</taxon>
        <taxon>Methanobacteriota</taxon>
        <taxon>Stenosarchaea group</taxon>
        <taxon>Methanomicrobia</taxon>
        <taxon>Methanosarcinales</taxon>
        <taxon>Methanosarcinales incertae sedis</taxon>
        <taxon>GOM Arc I cluster</taxon>
        <taxon>Candidatus Argoarchaeum</taxon>
    </lineage>
</organism>
<dbReference type="EMBL" id="RPGO01000034">
    <property type="protein sequence ID" value="RZB28851.1"/>
    <property type="molecule type" value="Genomic_DNA"/>
</dbReference>
<protein>
    <submittedName>
        <fullName evidence="1">Uncharacterized protein</fullName>
    </submittedName>
</protein>
<evidence type="ECO:0000313" key="1">
    <source>
        <dbReference type="EMBL" id="RZB28851.1"/>
    </source>
</evidence>
<comment type="caution">
    <text evidence="1">The sequence shown here is derived from an EMBL/GenBank/DDBJ whole genome shotgun (WGS) entry which is preliminary data.</text>
</comment>
<reference evidence="2" key="1">
    <citation type="submission" date="2019-01" db="EMBL/GenBank/DDBJ databases">
        <title>Anaerobic oxidation of ethane by archaea from a marine hydrocarbon seep.</title>
        <authorList>
            <person name="Musat F."/>
        </authorList>
    </citation>
    <scope>NUCLEOTIDE SEQUENCE [LARGE SCALE GENOMIC DNA]</scope>
</reference>
<accession>A0A8B3RYX5</accession>
<sequence>MNGEKVKEKVSTEKIRKCYMHFIVGVDIKTY</sequence>